<dbReference type="Gene3D" id="3.90.79.10">
    <property type="entry name" value="Nucleoside Triphosphate Pyrophosphohydrolase"/>
    <property type="match status" value="1"/>
</dbReference>
<dbReference type="GO" id="GO:0006203">
    <property type="term" value="P:dGTP catabolic process"/>
    <property type="evidence" value="ECO:0007669"/>
    <property type="project" value="TreeGrafter"/>
</dbReference>
<dbReference type="PANTHER" id="PTHR16099:SF5">
    <property type="entry name" value="NUCLEOTIDE TRIPHOSPHATE DIPHOSPHATASE NUDT15"/>
    <property type="match status" value="1"/>
</dbReference>
<keyword evidence="3" id="KW-1185">Reference proteome</keyword>
<reference evidence="2 3" key="1">
    <citation type="journal article" date="2022" name="G3 (Bethesda)">
        <title>Whole-genome sequence and methylome profiling of the almond [Prunus dulcis (Mill.) D.A. Webb] cultivar 'Nonpareil'.</title>
        <authorList>
            <person name="D'Amico-Willman K.M."/>
            <person name="Ouma W.Z."/>
            <person name="Meulia T."/>
            <person name="Sideli G.M."/>
            <person name="Gradziel T.M."/>
            <person name="Fresnedo-Ramirez J."/>
        </authorList>
    </citation>
    <scope>NUCLEOTIDE SEQUENCE [LARGE SCALE GENOMIC DNA]</scope>
    <source>
        <strain evidence="2">Clone GOH B32 T37-40</strain>
    </source>
</reference>
<dbReference type="SUPFAM" id="SSF55811">
    <property type="entry name" value="Nudix"/>
    <property type="match status" value="1"/>
</dbReference>
<dbReference type="EMBL" id="JAJFAZ020000001">
    <property type="protein sequence ID" value="KAI5353029.1"/>
    <property type="molecule type" value="Genomic_DNA"/>
</dbReference>
<dbReference type="Pfam" id="PF00293">
    <property type="entry name" value="NUDIX"/>
    <property type="match status" value="1"/>
</dbReference>
<dbReference type="PROSITE" id="PS51462">
    <property type="entry name" value="NUDIX"/>
    <property type="match status" value="1"/>
</dbReference>
<organism evidence="2 3">
    <name type="scientific">Prunus dulcis</name>
    <name type="common">Almond</name>
    <name type="synonym">Amygdalus dulcis</name>
    <dbReference type="NCBI Taxonomy" id="3755"/>
    <lineage>
        <taxon>Eukaryota</taxon>
        <taxon>Viridiplantae</taxon>
        <taxon>Streptophyta</taxon>
        <taxon>Embryophyta</taxon>
        <taxon>Tracheophyta</taxon>
        <taxon>Spermatophyta</taxon>
        <taxon>Magnoliopsida</taxon>
        <taxon>eudicotyledons</taxon>
        <taxon>Gunneridae</taxon>
        <taxon>Pentapetalae</taxon>
        <taxon>rosids</taxon>
        <taxon>fabids</taxon>
        <taxon>Rosales</taxon>
        <taxon>Rosaceae</taxon>
        <taxon>Amygdaloideae</taxon>
        <taxon>Amygdaleae</taxon>
        <taxon>Prunus</taxon>
    </lineage>
</organism>
<name>A0AAD5F4L4_PRUDU</name>
<evidence type="ECO:0000259" key="1">
    <source>
        <dbReference type="PROSITE" id="PS51462"/>
    </source>
</evidence>
<dbReference type="InterPro" id="IPR015797">
    <property type="entry name" value="NUDIX_hydrolase-like_dom_sf"/>
</dbReference>
<dbReference type="PANTHER" id="PTHR16099">
    <property type="entry name" value="8-OXO-DGTP DIPHOSPHATES NUDT15"/>
    <property type="match status" value="1"/>
</dbReference>
<evidence type="ECO:0000313" key="3">
    <source>
        <dbReference type="Proteomes" id="UP001054821"/>
    </source>
</evidence>
<gene>
    <name evidence="2" type="ORF">L3X38_005921</name>
</gene>
<protein>
    <recommendedName>
        <fullName evidence="1">Nudix hydrolase domain-containing protein</fullName>
    </recommendedName>
</protein>
<accession>A0AAD5F4L4</accession>
<comment type="caution">
    <text evidence="2">The sequence shown here is derived from an EMBL/GenBank/DDBJ whole genome shotgun (WGS) entry which is preliminary data.</text>
</comment>
<dbReference type="GO" id="GO:0005829">
    <property type="term" value="C:cytosol"/>
    <property type="evidence" value="ECO:0007669"/>
    <property type="project" value="TreeGrafter"/>
</dbReference>
<proteinExistence type="predicted"/>
<dbReference type="CDD" id="cd04678">
    <property type="entry name" value="NUDIX_MTH2_Nudt15"/>
    <property type="match status" value="1"/>
</dbReference>
<dbReference type="InterPro" id="IPR000086">
    <property type="entry name" value="NUDIX_hydrolase_dom"/>
</dbReference>
<feature type="domain" description="Nudix hydrolase" evidence="1">
    <location>
        <begin position="1"/>
        <end position="172"/>
    </location>
</feature>
<dbReference type="GO" id="GO:0035539">
    <property type="term" value="F:8-oxo-7,8-dihydrodeoxyguanosine triphosphate pyrophosphatase activity"/>
    <property type="evidence" value="ECO:0007669"/>
    <property type="project" value="TreeGrafter"/>
</dbReference>
<sequence>MNRAVPASKRLAPRQPRLLPCRRKTHFRGARHLPKLPNAKPNLQDTCRHHNSLHKVPHWNFVQSSHFHLPINRERYPGESFEECAAREVKEESGLEIKNIEMMTVRNNVFLDEAKPYQYVGIFMRAVLADDDQVPQNVEPNFCDGWDWYEWDALPKPLFWPLENAILAGFNPFHA</sequence>
<dbReference type="Proteomes" id="UP001054821">
    <property type="component" value="Chromosome 1"/>
</dbReference>
<evidence type="ECO:0000313" key="2">
    <source>
        <dbReference type="EMBL" id="KAI5353029.1"/>
    </source>
</evidence>
<dbReference type="AlphaFoldDB" id="A0AAD5F4L4"/>